<keyword evidence="1" id="KW-0812">Transmembrane</keyword>
<dbReference type="InterPro" id="IPR010699">
    <property type="entry name" value="DUF1275"/>
</dbReference>
<dbReference type="PANTHER" id="PTHR37314">
    <property type="entry name" value="SLR0142 PROTEIN"/>
    <property type="match status" value="1"/>
</dbReference>
<feature type="transmembrane region" description="Helical" evidence="1">
    <location>
        <begin position="211"/>
        <end position="232"/>
    </location>
</feature>
<proteinExistence type="predicted"/>
<dbReference type="EMBL" id="JAEHNZ010000002">
    <property type="protein sequence ID" value="MBK0396060.1"/>
    <property type="molecule type" value="Genomic_DNA"/>
</dbReference>
<name>A0ABS1BS07_9NEIS</name>
<evidence type="ECO:0000256" key="1">
    <source>
        <dbReference type="SAM" id="Phobius"/>
    </source>
</evidence>
<evidence type="ECO:0000313" key="3">
    <source>
        <dbReference type="Proteomes" id="UP000614058"/>
    </source>
</evidence>
<keyword evidence="1" id="KW-1133">Transmembrane helix</keyword>
<keyword evidence="1" id="KW-0472">Membrane</keyword>
<dbReference type="RefSeq" id="WP_200522233.1">
    <property type="nucleotide sequence ID" value="NZ_JAEHNZ010000002.1"/>
</dbReference>
<dbReference type="Proteomes" id="UP000614058">
    <property type="component" value="Unassembled WGS sequence"/>
</dbReference>
<gene>
    <name evidence="2" type="ORF">JDW22_05585</name>
</gene>
<keyword evidence="3" id="KW-1185">Reference proteome</keyword>
<sequence>MPHSKRAQRRIINHHPFWQADKPYLHDHTITDARFRRLGYMMAFSAGAINAGGFFAVASYTSHVSGLLSRVADSMVLFEWHTALAALMGAVCFLCGSITANLTILWGKRHRFRSCYGLPLWIEAILLLLFAVFGFALSSVGAVMLPPTFLLLCYIMGIHNSVMSVLSGSLIRATHMTGSTTDLGIEIAKALYYSKKSHPKLPDVKVNRPKMYLLMGMISCFIIGGVVGAYGYRKVGYYFTLPVALLLFLLGAGSVGYDVKIRTKLWLIRKIRQREQQRRLAERQKAESQTKD</sequence>
<feature type="transmembrane region" description="Helical" evidence="1">
    <location>
        <begin position="38"/>
        <end position="60"/>
    </location>
</feature>
<feature type="transmembrane region" description="Helical" evidence="1">
    <location>
        <begin position="118"/>
        <end position="137"/>
    </location>
</feature>
<feature type="transmembrane region" description="Helical" evidence="1">
    <location>
        <begin position="238"/>
        <end position="259"/>
    </location>
</feature>
<protein>
    <submittedName>
        <fullName evidence="2">DUF1275 domain-containing protein</fullName>
    </submittedName>
</protein>
<evidence type="ECO:0000313" key="2">
    <source>
        <dbReference type="EMBL" id="MBK0396060.1"/>
    </source>
</evidence>
<reference evidence="2 3" key="1">
    <citation type="journal article" date="2021" name="Pathogens">
        <title>Isolation and Characterization of Kingella bonacorsii sp. nov., A Novel Kingella Species Detected in a Stable Periodontitis Subject.</title>
        <authorList>
            <person name="Antezack A."/>
            <person name="Boxberger M."/>
            <person name="Rolland C."/>
            <person name="Monnet-Corti V."/>
            <person name="La Scola B."/>
        </authorList>
    </citation>
    <scope>NUCLEOTIDE SEQUENCE [LARGE SCALE GENOMIC DNA]</scope>
    <source>
        <strain evidence="2 3">Marseille-Q4569</strain>
    </source>
</reference>
<accession>A0ABS1BS07</accession>
<feature type="transmembrane region" description="Helical" evidence="1">
    <location>
        <begin position="80"/>
        <end position="106"/>
    </location>
</feature>
<dbReference type="PANTHER" id="PTHR37314:SF4">
    <property type="entry name" value="UPF0700 TRANSMEMBRANE PROTEIN YOAK"/>
    <property type="match status" value="1"/>
</dbReference>
<organism evidence="2 3">
    <name type="scientific">Kingella bonacorsii</name>
    <dbReference type="NCBI Taxonomy" id="2796361"/>
    <lineage>
        <taxon>Bacteria</taxon>
        <taxon>Pseudomonadati</taxon>
        <taxon>Pseudomonadota</taxon>
        <taxon>Betaproteobacteria</taxon>
        <taxon>Neisseriales</taxon>
        <taxon>Neisseriaceae</taxon>
        <taxon>Kingella</taxon>
    </lineage>
</organism>
<dbReference type="Pfam" id="PF06912">
    <property type="entry name" value="DUF1275"/>
    <property type="match status" value="1"/>
</dbReference>
<comment type="caution">
    <text evidence="2">The sequence shown here is derived from an EMBL/GenBank/DDBJ whole genome shotgun (WGS) entry which is preliminary data.</text>
</comment>
<feature type="transmembrane region" description="Helical" evidence="1">
    <location>
        <begin position="149"/>
        <end position="171"/>
    </location>
</feature>